<protein>
    <submittedName>
        <fullName evidence="1">Uncharacterized protein</fullName>
    </submittedName>
</protein>
<reference evidence="1" key="1">
    <citation type="submission" date="2021-01" db="EMBL/GenBank/DDBJ databases">
        <title>Whole genome shotgun sequence of Dactylosporangium siamense NBRC 106093.</title>
        <authorList>
            <person name="Komaki H."/>
            <person name="Tamura T."/>
        </authorList>
    </citation>
    <scope>NUCLEOTIDE SEQUENCE</scope>
    <source>
        <strain evidence="1">NBRC 106093</strain>
    </source>
</reference>
<gene>
    <name evidence="1" type="ORF">Dsi01nite_048540</name>
</gene>
<dbReference type="RefSeq" id="WP_345005281.1">
    <property type="nucleotide sequence ID" value="NZ_BAAAVW010000016.1"/>
</dbReference>
<keyword evidence="2" id="KW-1185">Reference proteome</keyword>
<sequence length="87" mass="9410">MAAAVNPIKVDAHTDQLISHAAHFLGRSKKDIVDVAVREYIDNHRAEIQESVTRALHQLDGTVAGSVSLLTGMSRSELDDLGGFADR</sequence>
<evidence type="ECO:0000313" key="2">
    <source>
        <dbReference type="Proteomes" id="UP000660611"/>
    </source>
</evidence>
<proteinExistence type="predicted"/>
<dbReference type="AlphaFoldDB" id="A0A919UDM9"/>
<evidence type="ECO:0000313" key="1">
    <source>
        <dbReference type="EMBL" id="GIG46813.1"/>
    </source>
</evidence>
<name>A0A919UDM9_9ACTN</name>
<accession>A0A919UDM9</accession>
<comment type="caution">
    <text evidence="1">The sequence shown here is derived from an EMBL/GenBank/DDBJ whole genome shotgun (WGS) entry which is preliminary data.</text>
</comment>
<organism evidence="1 2">
    <name type="scientific">Dactylosporangium siamense</name>
    <dbReference type="NCBI Taxonomy" id="685454"/>
    <lineage>
        <taxon>Bacteria</taxon>
        <taxon>Bacillati</taxon>
        <taxon>Actinomycetota</taxon>
        <taxon>Actinomycetes</taxon>
        <taxon>Micromonosporales</taxon>
        <taxon>Micromonosporaceae</taxon>
        <taxon>Dactylosporangium</taxon>
    </lineage>
</organism>
<dbReference type="Proteomes" id="UP000660611">
    <property type="component" value="Unassembled WGS sequence"/>
</dbReference>
<dbReference type="EMBL" id="BONQ01000077">
    <property type="protein sequence ID" value="GIG46813.1"/>
    <property type="molecule type" value="Genomic_DNA"/>
</dbReference>